<dbReference type="PROSITE" id="PS51257">
    <property type="entry name" value="PROKAR_LIPOPROTEIN"/>
    <property type="match status" value="1"/>
</dbReference>
<comment type="caution">
    <text evidence="3">The sequence shown here is derived from an EMBL/GenBank/DDBJ whole genome shotgun (WGS) entry which is preliminary data.</text>
</comment>
<dbReference type="NCBIfam" id="TIGR01845">
    <property type="entry name" value="outer_NodT"/>
    <property type="match status" value="1"/>
</dbReference>
<evidence type="ECO:0000256" key="1">
    <source>
        <dbReference type="ARBA" id="ARBA00007613"/>
    </source>
</evidence>
<dbReference type="PANTHER" id="PTHR30203">
    <property type="entry name" value="OUTER MEMBRANE CATION EFFLUX PROTEIN"/>
    <property type="match status" value="1"/>
</dbReference>
<dbReference type="RefSeq" id="WP_227179809.1">
    <property type="nucleotide sequence ID" value="NZ_JAJBZT010000003.1"/>
</dbReference>
<evidence type="ECO:0000313" key="4">
    <source>
        <dbReference type="Proteomes" id="UP001165395"/>
    </source>
</evidence>
<sequence length="460" mass="49693">MKHLALTLVASGLLLAGCGTMAPDYQQPKAPIPVGFPGEMGGSSVESQAWTSVIESDKLKQVIALALKNNRDVKLTALNIESARAQYQITKSDLLPSVNGTFSQTAQGKLDGGGVSHSYEAGLTMASYELDFWGRVRSLKDSALETYLGTESAHQSAQISLVSTTVQAWMQLSSDLFALQESRKSFDSYRKTYDLTKARVDRGVSSEVELRQAETALQASRSSYLGYQGQVQLDRNALRLLVGDEVPENLLPSAEDIQAPLVMDVPAGLPSDLLNNRPDIQEAEHNLKSANANIGAAKAAFFPTISLTGFAGSASNSLGDLFDNGTGIWRFVPQISLPIFNAGKLSAQRDVAEVTKNIQVATYEKQIQTAFKEVADALATRSQLQQQYDAVSGQLKAAEAAYKLADARYRSGIDSYLSLLETERSLETARITHANLLLSMQANRIVLYKALGGKLPVPTP</sequence>
<keyword evidence="4" id="KW-1185">Reference proteome</keyword>
<dbReference type="Pfam" id="PF02321">
    <property type="entry name" value="OEP"/>
    <property type="match status" value="2"/>
</dbReference>
<proteinExistence type="inferred from homology"/>
<keyword evidence="2" id="KW-0812">Transmembrane</keyword>
<keyword evidence="2" id="KW-1134">Transmembrane beta strand</keyword>
<dbReference type="Proteomes" id="UP001165395">
    <property type="component" value="Unassembled WGS sequence"/>
</dbReference>
<keyword evidence="2" id="KW-0449">Lipoprotein</keyword>
<evidence type="ECO:0000256" key="2">
    <source>
        <dbReference type="RuleBase" id="RU362097"/>
    </source>
</evidence>
<keyword evidence="2" id="KW-0732">Signal</keyword>
<dbReference type="SUPFAM" id="SSF56954">
    <property type="entry name" value="Outer membrane efflux proteins (OEP)"/>
    <property type="match status" value="1"/>
</dbReference>
<dbReference type="InterPro" id="IPR003423">
    <property type="entry name" value="OMP_efflux"/>
</dbReference>
<dbReference type="EMBL" id="JAJBZT010000003">
    <property type="protein sequence ID" value="MCB6183232.1"/>
    <property type="molecule type" value="Genomic_DNA"/>
</dbReference>
<dbReference type="InterPro" id="IPR010131">
    <property type="entry name" value="MdtP/NodT-like"/>
</dbReference>
<comment type="similarity">
    <text evidence="1 2">Belongs to the outer membrane factor (OMF) (TC 1.B.17) family.</text>
</comment>
<gene>
    <name evidence="3" type="ORF">LIN78_06715</name>
</gene>
<protein>
    <submittedName>
        <fullName evidence="3">Efflux transporter outer membrane subunit</fullName>
    </submittedName>
</protein>
<dbReference type="Gene3D" id="1.20.1600.10">
    <property type="entry name" value="Outer membrane efflux proteins (OEP)"/>
    <property type="match status" value="1"/>
</dbReference>
<dbReference type="Gene3D" id="2.20.200.10">
    <property type="entry name" value="Outer membrane efflux proteins (OEP)"/>
    <property type="match status" value="1"/>
</dbReference>
<keyword evidence="2" id="KW-0472">Membrane</keyword>
<dbReference type="PANTHER" id="PTHR30203:SF32">
    <property type="entry name" value="CATION EFFLUX SYSTEM PROTEIN CUSC"/>
    <property type="match status" value="1"/>
</dbReference>
<comment type="subcellular location">
    <subcellularLocation>
        <location evidence="2">Cell membrane</location>
        <topology evidence="2">Lipid-anchor</topology>
    </subcellularLocation>
</comment>
<organism evidence="3 4">
    <name type="scientific">Leeia speluncae</name>
    <dbReference type="NCBI Taxonomy" id="2884804"/>
    <lineage>
        <taxon>Bacteria</taxon>
        <taxon>Pseudomonadati</taxon>
        <taxon>Pseudomonadota</taxon>
        <taxon>Betaproteobacteria</taxon>
        <taxon>Neisseriales</taxon>
        <taxon>Leeiaceae</taxon>
        <taxon>Leeia</taxon>
    </lineage>
</organism>
<feature type="signal peptide" evidence="2">
    <location>
        <begin position="1"/>
        <end position="22"/>
    </location>
</feature>
<feature type="chain" id="PRO_5044977045" evidence="2">
    <location>
        <begin position="23"/>
        <end position="460"/>
    </location>
</feature>
<keyword evidence="2" id="KW-0564">Palmitate</keyword>
<accession>A0ABS8D4W8</accession>
<reference evidence="3" key="1">
    <citation type="submission" date="2021-10" db="EMBL/GenBank/DDBJ databases">
        <title>The complete genome sequence of Leeia sp. TBRC 13508.</title>
        <authorList>
            <person name="Charoenyingcharoen P."/>
            <person name="Yukphan P."/>
        </authorList>
    </citation>
    <scope>NUCLEOTIDE SEQUENCE</scope>
    <source>
        <strain evidence="3">TBRC 13508</strain>
    </source>
</reference>
<name>A0ABS8D4W8_9NEIS</name>
<evidence type="ECO:0000313" key="3">
    <source>
        <dbReference type="EMBL" id="MCB6183232.1"/>
    </source>
</evidence>